<keyword evidence="4" id="KW-0687">Ribonucleoprotein</keyword>
<dbReference type="PANTHER" id="PTHR42919:SF8">
    <property type="entry name" value="N-ALPHA-ACETYLTRANSFERASE 50"/>
    <property type="match status" value="1"/>
</dbReference>
<dbReference type="GO" id="GO:0005840">
    <property type="term" value="C:ribosome"/>
    <property type="evidence" value="ECO:0007669"/>
    <property type="project" value="UniProtKB-KW"/>
</dbReference>
<dbReference type="RefSeq" id="WP_089759840.1">
    <property type="nucleotide sequence ID" value="NZ_BKAT01000005.1"/>
</dbReference>
<keyword evidence="5" id="KW-1185">Reference proteome</keyword>
<keyword evidence="4" id="KW-0689">Ribosomal protein</keyword>
<accession>A0A1H3ZM19</accession>
<sequence length="173" mass="20550">MELVITKVRPEEVATLQAISKQTFFDTFAVHNRKEDMDRYLEESFSHHKLMSELREPYSAFYFARVNNRVVGYLKINTASSQTERKNDNSLEIERLYVLHEFHGRQVGQQLFDKAIEIAHARDVDYVWLGVWEKNARALRFYEKNGFTPFDQHIFRLGDDEQTDIMVKKTLKQ</sequence>
<keyword evidence="1" id="KW-0808">Transferase</keyword>
<dbReference type="Proteomes" id="UP000199656">
    <property type="component" value="Unassembled WGS sequence"/>
</dbReference>
<evidence type="ECO:0000313" key="5">
    <source>
        <dbReference type="Proteomes" id="UP000199656"/>
    </source>
</evidence>
<reference evidence="5" key="1">
    <citation type="submission" date="2016-10" db="EMBL/GenBank/DDBJ databases">
        <authorList>
            <person name="Varghese N."/>
            <person name="Submissions S."/>
        </authorList>
    </citation>
    <scope>NUCLEOTIDE SEQUENCE [LARGE SCALE GENOMIC DNA]</scope>
    <source>
        <strain evidence="5">DSM 23920</strain>
    </source>
</reference>
<name>A0A1H3ZM19_9BACT</name>
<dbReference type="InterPro" id="IPR051556">
    <property type="entry name" value="N-term/lysine_N-AcTrnsfr"/>
</dbReference>
<dbReference type="SUPFAM" id="SSF55729">
    <property type="entry name" value="Acyl-CoA N-acyltransferases (Nat)"/>
    <property type="match status" value="1"/>
</dbReference>
<dbReference type="Pfam" id="PF00583">
    <property type="entry name" value="Acetyltransf_1"/>
    <property type="match status" value="1"/>
</dbReference>
<proteinExistence type="predicted"/>
<evidence type="ECO:0000259" key="3">
    <source>
        <dbReference type="PROSITE" id="PS51186"/>
    </source>
</evidence>
<dbReference type="AlphaFoldDB" id="A0A1H3ZM19"/>
<organism evidence="4 5">
    <name type="scientific">Chitinophaga terrae</name>
    <name type="common">ex Kim and Jung 2007</name>
    <dbReference type="NCBI Taxonomy" id="408074"/>
    <lineage>
        <taxon>Bacteria</taxon>
        <taxon>Pseudomonadati</taxon>
        <taxon>Bacteroidota</taxon>
        <taxon>Chitinophagia</taxon>
        <taxon>Chitinophagales</taxon>
        <taxon>Chitinophagaceae</taxon>
        <taxon>Chitinophaga</taxon>
    </lineage>
</organism>
<dbReference type="InterPro" id="IPR016181">
    <property type="entry name" value="Acyl_CoA_acyltransferase"/>
</dbReference>
<dbReference type="PROSITE" id="PS51186">
    <property type="entry name" value="GNAT"/>
    <property type="match status" value="1"/>
</dbReference>
<dbReference type="PANTHER" id="PTHR42919">
    <property type="entry name" value="N-ALPHA-ACETYLTRANSFERASE"/>
    <property type="match status" value="1"/>
</dbReference>
<keyword evidence="2" id="KW-0012">Acyltransferase</keyword>
<dbReference type="InterPro" id="IPR000182">
    <property type="entry name" value="GNAT_dom"/>
</dbReference>
<dbReference type="CDD" id="cd04301">
    <property type="entry name" value="NAT_SF"/>
    <property type="match status" value="1"/>
</dbReference>
<dbReference type="EMBL" id="FNRL01000004">
    <property type="protein sequence ID" value="SEA24695.1"/>
    <property type="molecule type" value="Genomic_DNA"/>
</dbReference>
<gene>
    <name evidence="4" type="ORF">SAMN05660909_01301</name>
</gene>
<dbReference type="GO" id="GO:0016747">
    <property type="term" value="F:acyltransferase activity, transferring groups other than amino-acyl groups"/>
    <property type="evidence" value="ECO:0007669"/>
    <property type="project" value="InterPro"/>
</dbReference>
<evidence type="ECO:0000256" key="2">
    <source>
        <dbReference type="ARBA" id="ARBA00023315"/>
    </source>
</evidence>
<evidence type="ECO:0000256" key="1">
    <source>
        <dbReference type="ARBA" id="ARBA00022679"/>
    </source>
</evidence>
<evidence type="ECO:0000313" key="4">
    <source>
        <dbReference type="EMBL" id="SEA24695.1"/>
    </source>
</evidence>
<feature type="domain" description="N-acetyltransferase" evidence="3">
    <location>
        <begin position="3"/>
        <end position="172"/>
    </location>
</feature>
<protein>
    <submittedName>
        <fullName evidence="4">Ribosomal protein S18 acetylase RimI</fullName>
    </submittedName>
</protein>
<dbReference type="STRING" id="408074.SAMN05660909_01301"/>
<dbReference type="OrthoDB" id="7205533at2"/>
<dbReference type="Gene3D" id="3.40.630.30">
    <property type="match status" value="1"/>
</dbReference>